<feature type="compositionally biased region" description="Low complexity" evidence="7">
    <location>
        <begin position="622"/>
        <end position="633"/>
    </location>
</feature>
<dbReference type="PANTHER" id="PTHR10742:SF410">
    <property type="entry name" value="LYSINE-SPECIFIC HISTONE DEMETHYLASE 2"/>
    <property type="match status" value="1"/>
</dbReference>
<evidence type="ECO:0000313" key="10">
    <source>
        <dbReference type="Proteomes" id="UP001630127"/>
    </source>
</evidence>
<dbReference type="GO" id="GO:0141052">
    <property type="term" value="F:histone H3 demethylase activity"/>
    <property type="evidence" value="ECO:0007669"/>
    <property type="project" value="UniProtKB-ARBA"/>
</dbReference>
<dbReference type="Pfam" id="PF04433">
    <property type="entry name" value="SWIRM"/>
    <property type="match status" value="1"/>
</dbReference>
<accession>A0ABD2Z799</accession>
<organism evidence="9 10">
    <name type="scientific">Cinchona calisaya</name>
    <dbReference type="NCBI Taxonomy" id="153742"/>
    <lineage>
        <taxon>Eukaryota</taxon>
        <taxon>Viridiplantae</taxon>
        <taxon>Streptophyta</taxon>
        <taxon>Embryophyta</taxon>
        <taxon>Tracheophyta</taxon>
        <taxon>Spermatophyta</taxon>
        <taxon>Magnoliopsida</taxon>
        <taxon>eudicotyledons</taxon>
        <taxon>Gunneridae</taxon>
        <taxon>Pentapetalae</taxon>
        <taxon>asterids</taxon>
        <taxon>lamiids</taxon>
        <taxon>Gentianales</taxon>
        <taxon>Rubiaceae</taxon>
        <taxon>Cinchonoideae</taxon>
        <taxon>Cinchoneae</taxon>
        <taxon>Cinchona</taxon>
    </lineage>
</organism>
<feature type="compositionally biased region" description="Polar residues" evidence="7">
    <location>
        <begin position="1705"/>
        <end position="1721"/>
    </location>
</feature>
<dbReference type="GO" id="GO:0016705">
    <property type="term" value="F:oxidoreductase activity, acting on paired donors, with incorporation or reduction of molecular oxygen"/>
    <property type="evidence" value="ECO:0007669"/>
    <property type="project" value="UniProtKB-ARBA"/>
</dbReference>
<dbReference type="InterPro" id="IPR050281">
    <property type="entry name" value="Flavin_monoamine_oxidase"/>
</dbReference>
<evidence type="ECO:0000256" key="6">
    <source>
        <dbReference type="ARBA" id="ARBA00023002"/>
    </source>
</evidence>
<feature type="domain" description="SWIRM" evidence="8">
    <location>
        <begin position="717"/>
        <end position="817"/>
    </location>
</feature>
<evidence type="ECO:0000256" key="4">
    <source>
        <dbReference type="ARBA" id="ARBA00022827"/>
    </source>
</evidence>
<evidence type="ECO:0000256" key="2">
    <source>
        <dbReference type="ARBA" id="ARBA00005995"/>
    </source>
</evidence>
<comment type="caution">
    <text evidence="9">The sequence shown here is derived from an EMBL/GenBank/DDBJ whole genome shotgun (WGS) entry which is preliminary data.</text>
</comment>
<feature type="region of interest" description="Disordered" evidence="7">
    <location>
        <begin position="1700"/>
        <end position="1747"/>
    </location>
</feature>
<evidence type="ECO:0000256" key="5">
    <source>
        <dbReference type="ARBA" id="ARBA00022853"/>
    </source>
</evidence>
<evidence type="ECO:0000256" key="3">
    <source>
        <dbReference type="ARBA" id="ARBA00022630"/>
    </source>
</evidence>
<dbReference type="PRINTS" id="PR00419">
    <property type="entry name" value="ADXRDTASE"/>
</dbReference>
<sequence length="2056" mass="224177">MEEGEKNKVGLKKRVKRIEIGLDSGDDEPIGSFLKLKSKRNTKKNKVVSDGGDNGRGVDKLLVEDEDLVGMDDTLASFRKKLRAPKKDGGLAFGVGSGLGTNVAEPLSQSPTELSLGDLVAKVAEKVKVDDDDDDGYTVDKGLVVGARKKDRISKVALASKEVGNNISDCQRFGDCSSHNEKDGALGLGEGSSNCLDEGLEDSLSAFFQKAQSGLIRKSDSSLRLKSGNETQDSSVGVSEDIMPAHDASKLANEIAEPNQNVHLARSRGMVGSVMVDDKTIETSQGKISYRSSENEDDTSSKGIPDNSVSMSLLQGSHSSLRACSDTITKVQVAGLTSQTQISRSHEHCLGGRTSILLHTVEVRAAVTASEELESHHINDGALAQLQSNYQNLQWNSTSSNDASNSEQRICNRVGKQFVQVFSDHDSLNRSCKDKLPLPNSNRKVSGEILEPSASQVEDRTTLVEKMGTADNSHSTLDSDLCGRYSGQAQLLSTVDAPHKLYSSNDHDSSDQVAHNCTGEPDTASVSSEKDNLLEGSLSLASACGTIQYEFAPQVKQQNLSLGLGGDSDRFSQCQTPNESVIRIDKCSSGFYQNKLFDGVTKDASIQSFDYFSGEEEAKGASSPSDVPDSNDSYAEDAGLIPDRESNKTNSIAVGERRRTRKRRLGDMAYEGDADWEILIHEQDFLIGHQIGDGYQSSKTREKLSSSLSSTSEAENGGAAAISAGLKAHAVGPVEKIKFKEILKRKGGLQEYLECRNNILSLWNKDVSRILPLSDCGVSDTPLVDESPCASLVRDIYTFLDQWGYINSGVASEKEENGTTHNLKLLKEETFVERSGAPVADANAGVSFILGRIRNSESSRMEKIDTALDDDKQVVGKTQLNEKPIDLQAVEFSSKTEHEGFPAHNYEENGVLDAKPPCEKDSSGNLGSNPSIEDEKYKILSVANPDSFPSGEVEVGRLLAGGLSQLKKSCCDIHSTLCGRRSHFEVCGLDTRKRIIVVGAGPAGLTAARHLQRQGFHVTVLEARSRIGGRVFTDRSSLSVPVDLGASIITGVEADVATERRADPSSLVCAQLGLELTVLNSDCPLYDTVTCQKVPANLDEALEVEYNSLLDDMVLLVAQKGENAMRMSLEEGLEHALKRRCMARYGRNLMNIELPKSLGNVIASEEVSIDDEVSESRSSETEILSPLERRVMDWHFANLEYGCAALLKEVSLPYWNQDDDYGGFGGAHCMIKGGYGTVLDSLGEGLSIHLNHVVTDIIYGKTDAMSDDKKCKKVKVFTSNGNEFSGDAILITVPLGCLKAETIKFSPPLPQWKCSSIKRLGFGVLNKVVMEFSEVFWDDSIDYFGATAEETNQRGWCFMFWNVKKTVGAPVLIALVVGKAAIDGQNRSSSDHVNHALLVLRKLFGETAVPDPVASVVTDWGRDPYSYGAYSYVAVGSSGEDYDLLGRPVENCLFFAGEATCKEHPDTVGGAMMSGLREAVRIIDILNTGTDCTADVEAMEAAKRHSNIERSEIRDIINRLEAVEVSNVLYKNSLDQTQILTKESLLEDLFYNAKTTAGRLHVAKQLLKLPVQILKSFAGNKDGISMLNSWMLDSMGKDGTQLLRHCVRILVLVSTDLLAVRHSGIGKTVKEKVCVHTSRDIRAIASQLVSVWIEIFRKKKASNNGLKLLRQRTGVNSFNNRMSQALGKPPLRTNHIALENRGSPKVSSSRNPLASSTNVTKPSVEAKPSSSEGSVGRQNATGEESKEFQNYKEEKAAFAAKEAPLAAALAAAKAYASSGAKSSTSLHLPKIPSFHKFARREHYSHMDEADTRRNWSGGVFGKQDCLSEIDSRNCRVRDWSVDFSATGVNLDTSRMSADNHSQQSHSNEIACQLNLREHSGESVAVDSSLFTKAWVDSAGSAGTKDYNDIERWQCQAAAANSDFYSQTMHITDEEDSTSKLPARKHNGPANQSSASQVTVNKEFVKNQLRGAERIKQAVVDYVASLLMPLYKARKIDREGYKTIMKKTATKVMEQTTDAEKAMAVFEFLDFKRKNKIRGFVDKLIERLMAMKPAVKS</sequence>
<keyword evidence="3" id="KW-0285">Flavoprotein</keyword>
<dbReference type="SUPFAM" id="SSF51905">
    <property type="entry name" value="FAD/NAD(P)-binding domain"/>
    <property type="match status" value="1"/>
</dbReference>
<dbReference type="Pfam" id="PF01593">
    <property type="entry name" value="Amino_oxidase"/>
    <property type="match status" value="1"/>
</dbReference>
<dbReference type="InterPro" id="IPR036188">
    <property type="entry name" value="FAD/NAD-bd_sf"/>
</dbReference>
<dbReference type="SUPFAM" id="SSF46689">
    <property type="entry name" value="Homeodomain-like"/>
    <property type="match status" value="1"/>
</dbReference>
<name>A0ABD2Z799_9GENT</name>
<feature type="region of interest" description="Disordered" evidence="7">
    <location>
        <begin position="219"/>
        <end position="240"/>
    </location>
</feature>
<feature type="region of interest" description="Disordered" evidence="7">
    <location>
        <begin position="284"/>
        <end position="311"/>
    </location>
</feature>
<evidence type="ECO:0000259" key="8">
    <source>
        <dbReference type="PROSITE" id="PS50934"/>
    </source>
</evidence>
<dbReference type="Proteomes" id="UP001630127">
    <property type="component" value="Unassembled WGS sequence"/>
</dbReference>
<dbReference type="InterPro" id="IPR035441">
    <property type="entry name" value="TFIIS/LEDGF_dom_sf"/>
</dbReference>
<reference evidence="9 10" key="1">
    <citation type="submission" date="2024-11" db="EMBL/GenBank/DDBJ databases">
        <title>A near-complete genome assembly of Cinchona calisaya.</title>
        <authorList>
            <person name="Lian D.C."/>
            <person name="Zhao X.W."/>
            <person name="Wei L."/>
        </authorList>
    </citation>
    <scope>NUCLEOTIDE SEQUENCE [LARGE SCALE GENOMIC DNA]</scope>
    <source>
        <tissue evidence="9">Nenye</tissue>
    </source>
</reference>
<feature type="compositionally biased region" description="Polar residues" evidence="7">
    <location>
        <begin position="224"/>
        <end position="237"/>
    </location>
</feature>
<comment type="cofactor">
    <cofactor evidence="1">
        <name>FAD</name>
        <dbReference type="ChEBI" id="CHEBI:57692"/>
    </cofactor>
</comment>
<keyword evidence="6" id="KW-0560">Oxidoreductase</keyword>
<dbReference type="PROSITE" id="PS50934">
    <property type="entry name" value="SWIRM"/>
    <property type="match status" value="1"/>
</dbReference>
<evidence type="ECO:0000256" key="7">
    <source>
        <dbReference type="SAM" id="MobiDB-lite"/>
    </source>
</evidence>
<dbReference type="Gene3D" id="1.10.10.10">
    <property type="entry name" value="Winged helix-like DNA-binding domain superfamily/Winged helix DNA-binding domain"/>
    <property type="match status" value="1"/>
</dbReference>
<proteinExistence type="inferred from homology"/>
<dbReference type="SUPFAM" id="SSF47676">
    <property type="entry name" value="Conserved domain common to transcription factors TFIIS, elongin A, CRSP70"/>
    <property type="match status" value="1"/>
</dbReference>
<dbReference type="EMBL" id="JBJUIK010000011">
    <property type="protein sequence ID" value="KAL3514734.1"/>
    <property type="molecule type" value="Genomic_DNA"/>
</dbReference>
<dbReference type="SUPFAM" id="SSF54373">
    <property type="entry name" value="FAD-linked reductases, C-terminal domain"/>
    <property type="match status" value="1"/>
</dbReference>
<comment type="similarity">
    <text evidence="2">Belongs to the flavin monoamine oxidase family.</text>
</comment>
<feature type="compositionally biased region" description="Polar residues" evidence="7">
    <location>
        <begin position="1728"/>
        <end position="1742"/>
    </location>
</feature>
<evidence type="ECO:0000313" key="9">
    <source>
        <dbReference type="EMBL" id="KAL3514734.1"/>
    </source>
</evidence>
<evidence type="ECO:0000256" key="1">
    <source>
        <dbReference type="ARBA" id="ARBA00001974"/>
    </source>
</evidence>
<feature type="region of interest" description="Disordered" evidence="7">
    <location>
        <begin position="1931"/>
        <end position="1956"/>
    </location>
</feature>
<dbReference type="InterPro" id="IPR009057">
    <property type="entry name" value="Homeodomain-like_sf"/>
</dbReference>
<dbReference type="InterPro" id="IPR036388">
    <property type="entry name" value="WH-like_DNA-bd_sf"/>
</dbReference>
<feature type="region of interest" description="Disordered" evidence="7">
    <location>
        <begin position="505"/>
        <end position="528"/>
    </location>
</feature>
<dbReference type="InterPro" id="IPR002937">
    <property type="entry name" value="Amino_oxidase"/>
</dbReference>
<gene>
    <name evidence="9" type="ORF">ACH5RR_027451</name>
</gene>
<keyword evidence="4" id="KW-0274">FAD</keyword>
<dbReference type="InterPro" id="IPR007526">
    <property type="entry name" value="SWIRM"/>
</dbReference>
<dbReference type="PANTHER" id="PTHR10742">
    <property type="entry name" value="FLAVIN MONOAMINE OXIDASE"/>
    <property type="match status" value="1"/>
</dbReference>
<keyword evidence="5" id="KW-0156">Chromatin regulator</keyword>
<protein>
    <recommendedName>
        <fullName evidence="8">SWIRM domain-containing protein</fullName>
    </recommendedName>
</protein>
<feature type="region of interest" description="Disordered" evidence="7">
    <location>
        <begin position="615"/>
        <end position="655"/>
    </location>
</feature>
<dbReference type="Gene3D" id="3.50.50.60">
    <property type="entry name" value="FAD/NAD(P)-binding domain"/>
    <property type="match status" value="2"/>
</dbReference>
<dbReference type="Gene3D" id="3.90.660.10">
    <property type="match status" value="1"/>
</dbReference>
<keyword evidence="10" id="KW-1185">Reference proteome</keyword>